<dbReference type="Proteomes" id="UP000792457">
    <property type="component" value="Unassembled WGS sequence"/>
</dbReference>
<keyword evidence="2" id="KW-1185">Reference proteome</keyword>
<dbReference type="EMBL" id="KZ308735">
    <property type="protein sequence ID" value="KAG8233677.1"/>
    <property type="molecule type" value="Genomic_DNA"/>
</dbReference>
<dbReference type="Gene3D" id="3.30.457.50">
    <property type="entry name" value="Chromosome segregation protein Spc25"/>
    <property type="match status" value="1"/>
</dbReference>
<accession>A0A8K0P5C4</accession>
<evidence type="ECO:0008006" key="3">
    <source>
        <dbReference type="Google" id="ProtNLM"/>
    </source>
</evidence>
<evidence type="ECO:0000313" key="2">
    <source>
        <dbReference type="Proteomes" id="UP000792457"/>
    </source>
</evidence>
<reference evidence="1" key="2">
    <citation type="submission" date="2017-10" db="EMBL/GenBank/DDBJ databases">
        <title>Ladona fulva Genome sequencing and assembly.</title>
        <authorList>
            <person name="Murali S."/>
            <person name="Richards S."/>
            <person name="Bandaranaike D."/>
            <person name="Bellair M."/>
            <person name="Blankenburg K."/>
            <person name="Chao H."/>
            <person name="Dinh H."/>
            <person name="Doddapaneni H."/>
            <person name="Dugan-Rocha S."/>
            <person name="Elkadiri S."/>
            <person name="Gnanaolivu R."/>
            <person name="Hernandez B."/>
            <person name="Skinner E."/>
            <person name="Javaid M."/>
            <person name="Lee S."/>
            <person name="Li M."/>
            <person name="Ming W."/>
            <person name="Munidasa M."/>
            <person name="Muniz J."/>
            <person name="Nguyen L."/>
            <person name="Hughes D."/>
            <person name="Osuji N."/>
            <person name="Pu L.-L."/>
            <person name="Puazo M."/>
            <person name="Qu C."/>
            <person name="Quiroz J."/>
            <person name="Raj R."/>
            <person name="Weissenberger G."/>
            <person name="Xin Y."/>
            <person name="Zou X."/>
            <person name="Han Y."/>
            <person name="Worley K."/>
            <person name="Muzny D."/>
            <person name="Gibbs R."/>
        </authorList>
    </citation>
    <scope>NUCLEOTIDE SEQUENCE</scope>
    <source>
        <strain evidence="1">Sampled in the wild</strain>
    </source>
</reference>
<gene>
    <name evidence="1" type="ORF">J437_LFUL014119</name>
</gene>
<dbReference type="AlphaFoldDB" id="A0A8K0P5C4"/>
<comment type="caution">
    <text evidence="1">The sequence shown here is derived from an EMBL/GenBank/DDBJ whole genome shotgun (WGS) entry which is preliminary data.</text>
</comment>
<evidence type="ECO:0000313" key="1">
    <source>
        <dbReference type="EMBL" id="KAG8233677.1"/>
    </source>
</evidence>
<reference evidence="1" key="1">
    <citation type="submission" date="2013-04" db="EMBL/GenBank/DDBJ databases">
        <authorList>
            <person name="Qu J."/>
            <person name="Murali S.C."/>
            <person name="Bandaranaike D."/>
            <person name="Bellair M."/>
            <person name="Blankenburg K."/>
            <person name="Chao H."/>
            <person name="Dinh H."/>
            <person name="Doddapaneni H."/>
            <person name="Downs B."/>
            <person name="Dugan-Rocha S."/>
            <person name="Elkadiri S."/>
            <person name="Gnanaolivu R.D."/>
            <person name="Hernandez B."/>
            <person name="Javaid M."/>
            <person name="Jayaseelan J.C."/>
            <person name="Lee S."/>
            <person name="Li M."/>
            <person name="Ming W."/>
            <person name="Munidasa M."/>
            <person name="Muniz J."/>
            <person name="Nguyen L."/>
            <person name="Ongeri F."/>
            <person name="Osuji N."/>
            <person name="Pu L.-L."/>
            <person name="Puazo M."/>
            <person name="Qu C."/>
            <person name="Quiroz J."/>
            <person name="Raj R."/>
            <person name="Weissenberger G."/>
            <person name="Xin Y."/>
            <person name="Zou X."/>
            <person name="Han Y."/>
            <person name="Richards S."/>
            <person name="Worley K."/>
            <person name="Muzny D."/>
            <person name="Gibbs R."/>
        </authorList>
    </citation>
    <scope>NUCLEOTIDE SEQUENCE</scope>
    <source>
        <strain evidence="1">Sampled in the wild</strain>
    </source>
</reference>
<protein>
    <recommendedName>
        <fullName evidence="3">Kinetochore protein SPC25</fullName>
    </recommendedName>
</protein>
<name>A0A8K0P5C4_LADFU</name>
<dbReference type="OrthoDB" id="10575189at2759"/>
<sequence length="208" mass="25237">MELMLLKPDLKTRERKFREFLQEEPKFWRVLSDKVNELNTRLDDVKRLENLRKLFETRRNTKEQHLDQKNSLKVKLEYQRKLAEDGQEEIKHLKSQESGALEERREKENHIIKVWKAYRLVKHMYEERLGLQIHREDDVIIFKFTTFSGGDDKRYFVKLKETNGKMTFVDIVPKLKSRDTLIELLKEKNVQIFLACIWKRFKKLSKSA</sequence>
<proteinExistence type="predicted"/>
<organism evidence="1 2">
    <name type="scientific">Ladona fulva</name>
    <name type="common">Scarce chaser dragonfly</name>
    <name type="synonym">Libellula fulva</name>
    <dbReference type="NCBI Taxonomy" id="123851"/>
    <lineage>
        <taxon>Eukaryota</taxon>
        <taxon>Metazoa</taxon>
        <taxon>Ecdysozoa</taxon>
        <taxon>Arthropoda</taxon>
        <taxon>Hexapoda</taxon>
        <taxon>Insecta</taxon>
        <taxon>Pterygota</taxon>
        <taxon>Palaeoptera</taxon>
        <taxon>Odonata</taxon>
        <taxon>Epiprocta</taxon>
        <taxon>Anisoptera</taxon>
        <taxon>Libelluloidea</taxon>
        <taxon>Libellulidae</taxon>
        <taxon>Ladona</taxon>
    </lineage>
</organism>